<dbReference type="PRINTS" id="PR01996">
    <property type="entry name" value="MTP1FAMILY"/>
</dbReference>
<dbReference type="EMBL" id="SRXW01000006">
    <property type="protein sequence ID" value="TGY87356.1"/>
    <property type="molecule type" value="Genomic_DNA"/>
</dbReference>
<organism evidence="1 2">
    <name type="scientific">Marinicauda algicola</name>
    <dbReference type="NCBI Taxonomy" id="2029849"/>
    <lineage>
        <taxon>Bacteria</taxon>
        <taxon>Pseudomonadati</taxon>
        <taxon>Pseudomonadota</taxon>
        <taxon>Alphaproteobacteria</taxon>
        <taxon>Maricaulales</taxon>
        <taxon>Maricaulaceae</taxon>
        <taxon>Marinicauda</taxon>
    </lineage>
</organism>
<evidence type="ECO:0008006" key="3">
    <source>
        <dbReference type="Google" id="ProtNLM"/>
    </source>
</evidence>
<dbReference type="RefSeq" id="WP_135997330.1">
    <property type="nucleotide sequence ID" value="NZ_CP071057.1"/>
</dbReference>
<dbReference type="Proteomes" id="UP000308054">
    <property type="component" value="Unassembled WGS sequence"/>
</dbReference>
<dbReference type="InterPro" id="IPR011855">
    <property type="entry name" value="Phgtail_TP901_1"/>
</dbReference>
<reference evidence="1 2" key="1">
    <citation type="journal article" date="2017" name="Int. J. Syst. Evol. Microbiol.">
        <title>Marinicauda algicola sp. nov., isolated from a marine red alga Rhodosorus marinus.</title>
        <authorList>
            <person name="Jeong S.E."/>
            <person name="Jeon S.H."/>
            <person name="Chun B.H."/>
            <person name="Kim D.W."/>
            <person name="Jeon C.O."/>
        </authorList>
    </citation>
    <scope>NUCLEOTIDE SEQUENCE [LARGE SCALE GENOMIC DNA]</scope>
    <source>
        <strain evidence="1 2">JCM 31718</strain>
    </source>
</reference>
<dbReference type="Pfam" id="PF06199">
    <property type="entry name" value="Phage_tail_2"/>
    <property type="match status" value="1"/>
</dbReference>
<proteinExistence type="predicted"/>
<sequence length="138" mass="14629">MAKEDGANVLLKVGDGGTSETFTTLAGQLNTQLQIETDEIDHTAKDSGDFGEYAPGRMRVTVTCSGRTKWNDSVAALENLLTAAQNSAAINVECHVNSDGDKYAFSAIVSGGITGQDKESTQYDFTLRNAGTVTVPTY</sequence>
<accession>A0A4S2GWB8</accession>
<evidence type="ECO:0000313" key="1">
    <source>
        <dbReference type="EMBL" id="TGY87356.1"/>
    </source>
</evidence>
<comment type="caution">
    <text evidence="1">The sequence shown here is derived from an EMBL/GenBank/DDBJ whole genome shotgun (WGS) entry which is preliminary data.</text>
</comment>
<name>A0A4S2GWB8_9PROT</name>
<dbReference type="AlphaFoldDB" id="A0A4S2GWB8"/>
<gene>
    <name evidence="1" type="ORF">E5163_14910</name>
</gene>
<evidence type="ECO:0000313" key="2">
    <source>
        <dbReference type="Proteomes" id="UP000308054"/>
    </source>
</evidence>
<dbReference type="OrthoDB" id="7266971at2"/>
<dbReference type="InterPro" id="IPR022344">
    <property type="entry name" value="GTA_major-tail"/>
</dbReference>
<keyword evidence="2" id="KW-1185">Reference proteome</keyword>
<protein>
    <recommendedName>
        <fullName evidence="3">Phage tail protein</fullName>
    </recommendedName>
</protein>